<comment type="caution">
    <text evidence="17">The sequence shown here is derived from an EMBL/GenBank/DDBJ whole genome shotgun (WGS) entry which is preliminary data.</text>
</comment>
<dbReference type="GO" id="GO:0008835">
    <property type="term" value="F:diaminohydroxyphosphoribosylaminopyrimidine deaminase activity"/>
    <property type="evidence" value="ECO:0007669"/>
    <property type="project" value="UniProtKB-EC"/>
</dbReference>
<comment type="catalytic activity">
    <reaction evidence="12">
        <text>5-amino-6-(5-phospho-D-ribitylamino)uracil + NADP(+) = 5-amino-6-(5-phospho-D-ribosylamino)uracil + NADPH + H(+)</text>
        <dbReference type="Rhea" id="RHEA:17845"/>
        <dbReference type="ChEBI" id="CHEBI:15378"/>
        <dbReference type="ChEBI" id="CHEBI:57783"/>
        <dbReference type="ChEBI" id="CHEBI:58349"/>
        <dbReference type="ChEBI" id="CHEBI:58421"/>
        <dbReference type="ChEBI" id="CHEBI:58453"/>
        <dbReference type="EC" id="1.1.1.193"/>
    </reaction>
</comment>
<feature type="binding site" evidence="14">
    <location>
        <position position="217"/>
    </location>
    <ligand>
        <name>substrate</name>
    </ligand>
</feature>
<evidence type="ECO:0000313" key="18">
    <source>
        <dbReference type="Proteomes" id="UP000664779"/>
    </source>
</evidence>
<comment type="similarity">
    <text evidence="4 12">In the N-terminal section; belongs to the cytidine and deoxycytidylate deaminase family.</text>
</comment>
<keyword evidence="9 12" id="KW-0521">NADP</keyword>
<evidence type="ECO:0000256" key="6">
    <source>
        <dbReference type="ARBA" id="ARBA00022619"/>
    </source>
</evidence>
<keyword evidence="7 12" id="KW-0479">Metal-binding</keyword>
<keyword evidence="6 12" id="KW-0686">Riboflavin biosynthesis</keyword>
<evidence type="ECO:0000256" key="3">
    <source>
        <dbReference type="ARBA" id="ARBA00004910"/>
    </source>
</evidence>
<feature type="binding site" evidence="14">
    <location>
        <position position="213"/>
    </location>
    <ligand>
        <name>NADP(+)</name>
        <dbReference type="ChEBI" id="CHEBI:58349"/>
    </ligand>
</feature>
<dbReference type="AlphaFoldDB" id="A0A939EP68"/>
<evidence type="ECO:0000256" key="7">
    <source>
        <dbReference type="ARBA" id="ARBA00022723"/>
    </source>
</evidence>
<keyword evidence="12 17" id="KW-0378">Hydrolase</keyword>
<feature type="binding site" evidence="14">
    <location>
        <begin position="311"/>
        <end position="317"/>
    </location>
    <ligand>
        <name>NADP(+)</name>
        <dbReference type="ChEBI" id="CHEBI:58349"/>
    </ligand>
</feature>
<dbReference type="RefSeq" id="WP_206941111.1">
    <property type="nucleotide sequence ID" value="NZ_JAFLNF010000005.1"/>
</dbReference>
<feature type="domain" description="CMP/dCMP-type deaminase" evidence="16">
    <location>
        <begin position="5"/>
        <end position="131"/>
    </location>
</feature>
<dbReference type="InterPro" id="IPR050765">
    <property type="entry name" value="Riboflavin_Biosynth_HTPR"/>
</dbReference>
<dbReference type="PROSITE" id="PS00903">
    <property type="entry name" value="CYT_DCMP_DEAMINASES_1"/>
    <property type="match status" value="1"/>
</dbReference>
<protein>
    <recommendedName>
        <fullName evidence="12">Riboflavin biosynthesis protein RibD</fullName>
    </recommendedName>
    <domain>
        <recommendedName>
            <fullName evidence="12">Diaminohydroxyphosphoribosylaminopyrimidine deaminase</fullName>
            <shortName evidence="12">DRAP deaminase</shortName>
            <ecNumber evidence="12">3.5.4.26</ecNumber>
        </recommendedName>
        <alternativeName>
            <fullName evidence="12">Riboflavin-specific deaminase</fullName>
        </alternativeName>
    </domain>
    <domain>
        <recommendedName>
            <fullName evidence="12">5-amino-6-(5-phosphoribosylamino)uracil reductase</fullName>
            <ecNumber evidence="12">1.1.1.193</ecNumber>
        </recommendedName>
        <alternativeName>
            <fullName evidence="12">HTP reductase</fullName>
        </alternativeName>
    </domain>
</protein>
<dbReference type="InterPro" id="IPR016192">
    <property type="entry name" value="APOBEC/CMP_deaminase_Zn-bd"/>
</dbReference>
<dbReference type="PANTHER" id="PTHR38011">
    <property type="entry name" value="DIHYDROFOLATE REDUCTASE FAMILY PROTEIN (AFU_ORTHOLOGUE AFUA_8G06820)"/>
    <property type="match status" value="1"/>
</dbReference>
<dbReference type="InterPro" id="IPR002125">
    <property type="entry name" value="CMP_dCMP_dom"/>
</dbReference>
<dbReference type="InterPro" id="IPR016193">
    <property type="entry name" value="Cytidine_deaminase-like"/>
</dbReference>
<evidence type="ECO:0000256" key="13">
    <source>
        <dbReference type="PIRSR" id="PIRSR006769-1"/>
    </source>
</evidence>
<feature type="binding site" evidence="14">
    <location>
        <position position="197"/>
    </location>
    <ligand>
        <name>substrate</name>
    </ligand>
</feature>
<dbReference type="EMBL" id="JAFLNF010000005">
    <property type="protein sequence ID" value="MBO0345988.1"/>
    <property type="molecule type" value="Genomic_DNA"/>
</dbReference>
<proteinExistence type="inferred from homology"/>
<comment type="similarity">
    <text evidence="5 12">In the C-terminal section; belongs to the HTP reductase family.</text>
</comment>
<evidence type="ECO:0000256" key="8">
    <source>
        <dbReference type="ARBA" id="ARBA00022833"/>
    </source>
</evidence>
<evidence type="ECO:0000256" key="14">
    <source>
        <dbReference type="PIRSR" id="PIRSR006769-2"/>
    </source>
</evidence>
<evidence type="ECO:0000256" key="1">
    <source>
        <dbReference type="ARBA" id="ARBA00002151"/>
    </source>
</evidence>
<dbReference type="NCBIfam" id="TIGR00326">
    <property type="entry name" value="eubact_ribD"/>
    <property type="match status" value="1"/>
</dbReference>
<evidence type="ECO:0000256" key="5">
    <source>
        <dbReference type="ARBA" id="ARBA00007417"/>
    </source>
</evidence>
<dbReference type="SUPFAM" id="SSF53597">
    <property type="entry name" value="Dihydrofolate reductase-like"/>
    <property type="match status" value="1"/>
</dbReference>
<dbReference type="Pfam" id="PF00383">
    <property type="entry name" value="dCMP_cyt_deam_1"/>
    <property type="match status" value="1"/>
</dbReference>
<feature type="binding site" evidence="15">
    <location>
        <position position="59"/>
    </location>
    <ligand>
        <name>Zn(2+)</name>
        <dbReference type="ChEBI" id="CHEBI:29105"/>
        <note>catalytic</note>
    </ligand>
</feature>
<comment type="catalytic activity">
    <reaction evidence="12">
        <text>2,5-diamino-6-hydroxy-4-(5-phosphoribosylamino)-pyrimidine + H2O + H(+) = 5-amino-6-(5-phospho-D-ribosylamino)uracil + NH4(+)</text>
        <dbReference type="Rhea" id="RHEA:21868"/>
        <dbReference type="ChEBI" id="CHEBI:15377"/>
        <dbReference type="ChEBI" id="CHEBI:15378"/>
        <dbReference type="ChEBI" id="CHEBI:28938"/>
        <dbReference type="ChEBI" id="CHEBI:58453"/>
        <dbReference type="ChEBI" id="CHEBI:58614"/>
        <dbReference type="EC" id="3.5.4.26"/>
    </reaction>
</comment>
<organism evidence="17 18">
    <name type="scientific">Roseibium limicola</name>
    <dbReference type="NCBI Taxonomy" id="2816037"/>
    <lineage>
        <taxon>Bacteria</taxon>
        <taxon>Pseudomonadati</taxon>
        <taxon>Pseudomonadota</taxon>
        <taxon>Alphaproteobacteria</taxon>
        <taxon>Hyphomicrobiales</taxon>
        <taxon>Stappiaceae</taxon>
        <taxon>Roseibium</taxon>
    </lineage>
</organism>
<dbReference type="PIRSF" id="PIRSF006769">
    <property type="entry name" value="RibD"/>
    <property type="match status" value="1"/>
</dbReference>
<feature type="binding site" evidence="14">
    <location>
        <position position="236"/>
    </location>
    <ligand>
        <name>NADP(+)</name>
        <dbReference type="ChEBI" id="CHEBI:58349"/>
    </ligand>
</feature>
<dbReference type="GO" id="GO:0008270">
    <property type="term" value="F:zinc ion binding"/>
    <property type="evidence" value="ECO:0007669"/>
    <property type="project" value="InterPro"/>
</dbReference>
<dbReference type="Proteomes" id="UP000664779">
    <property type="component" value="Unassembled WGS sequence"/>
</dbReference>
<dbReference type="Gene3D" id="3.40.430.10">
    <property type="entry name" value="Dihydrofolate Reductase, subunit A"/>
    <property type="match status" value="1"/>
</dbReference>
<feature type="binding site" evidence="14">
    <location>
        <position position="220"/>
    </location>
    <ligand>
        <name>substrate</name>
    </ligand>
</feature>
<dbReference type="InterPro" id="IPR004794">
    <property type="entry name" value="Eubact_RibD"/>
</dbReference>
<comment type="pathway">
    <text evidence="2 12">Cofactor biosynthesis; riboflavin biosynthesis; 5-amino-6-(D-ribitylamino)uracil from GTP: step 2/4.</text>
</comment>
<feature type="binding site" evidence="15">
    <location>
        <position position="84"/>
    </location>
    <ligand>
        <name>Zn(2+)</name>
        <dbReference type="ChEBI" id="CHEBI:29105"/>
        <note>catalytic</note>
    </ligand>
</feature>
<dbReference type="GO" id="GO:0009231">
    <property type="term" value="P:riboflavin biosynthetic process"/>
    <property type="evidence" value="ECO:0007669"/>
    <property type="project" value="UniProtKB-KW"/>
</dbReference>
<comment type="cofactor">
    <cofactor evidence="12 15">
        <name>Zn(2+)</name>
        <dbReference type="ChEBI" id="CHEBI:29105"/>
    </cofactor>
    <text evidence="12 15">Binds 1 zinc ion.</text>
</comment>
<evidence type="ECO:0000259" key="16">
    <source>
        <dbReference type="PROSITE" id="PS51747"/>
    </source>
</evidence>
<name>A0A939EP68_9HYPH</name>
<feature type="binding site" evidence="14">
    <location>
        <position position="309"/>
    </location>
    <ligand>
        <name>substrate</name>
    </ligand>
</feature>
<comment type="function">
    <text evidence="1 12">Converts 2,5-diamino-6-(ribosylamino)-4(3h)-pyrimidinone 5'-phosphate into 5-amino-6-(ribosylamino)-2,4(1h,3h)-pyrimidinedione 5'-phosphate.</text>
</comment>
<dbReference type="EC" id="3.5.4.26" evidence="12"/>
<comment type="pathway">
    <text evidence="3 12">Cofactor biosynthesis; riboflavin biosynthesis; 5-amino-6-(D-ribitylamino)uracil from GTP: step 3/4.</text>
</comment>
<feature type="binding site" evidence="14">
    <location>
        <position position="209"/>
    </location>
    <ligand>
        <name>NADP(+)</name>
        <dbReference type="ChEBI" id="CHEBI:58349"/>
    </ligand>
</feature>
<evidence type="ECO:0000313" key="17">
    <source>
        <dbReference type="EMBL" id="MBO0345988.1"/>
    </source>
</evidence>
<keyword evidence="18" id="KW-1185">Reference proteome</keyword>
<keyword evidence="10 12" id="KW-0560">Oxidoreductase</keyword>
<dbReference type="CDD" id="cd01284">
    <property type="entry name" value="Riboflavin_deaminase-reductase"/>
    <property type="match status" value="1"/>
</dbReference>
<evidence type="ECO:0000256" key="9">
    <source>
        <dbReference type="ARBA" id="ARBA00022857"/>
    </source>
</evidence>
<dbReference type="GO" id="GO:0008703">
    <property type="term" value="F:5-amino-6-(5-phosphoribosylamino)uracil reductase activity"/>
    <property type="evidence" value="ECO:0007669"/>
    <property type="project" value="UniProtKB-EC"/>
</dbReference>
<evidence type="ECO:0000256" key="15">
    <source>
        <dbReference type="PIRSR" id="PIRSR006769-3"/>
    </source>
</evidence>
<dbReference type="InterPro" id="IPR024072">
    <property type="entry name" value="DHFR-like_dom_sf"/>
</dbReference>
<sequence>MTYRADDRRFMLAAARLARRGLGRVWPNPSVGALVVRQEGGAKSIVVGRGVTGLPGTGHAEARALAQAGELARGATCYVTLEPCSHFGRTPPCSLALVEAGVGRVVIGIADPNPRVSGRGITILREAGIEVVVGVGRDVCEDLHAGFVSRISRHRPLVSLKMAVSADGGIGRRGAEPGQEQIHLTGAMTNAHVHAMRAGSDAILIGVGTALADDPSLTCRLPGMKGRSPIRVVLDSKGRLPLISNLVKTAADVPVWLVTTPQSDPNYLEQLIAAGVLVIKVPQDAVGNIDPGVALAALSARGITSVLVEGGAKVAASFEQAGLLDRLHLIRSAKVIGEGRLGPFDEISLESVLNDPSYARHGEGQWGSDRFEIYRRI</sequence>
<evidence type="ECO:0000256" key="2">
    <source>
        <dbReference type="ARBA" id="ARBA00004882"/>
    </source>
</evidence>
<evidence type="ECO:0000256" key="12">
    <source>
        <dbReference type="PIRNR" id="PIRNR006769"/>
    </source>
</evidence>
<keyword evidence="11" id="KW-0511">Multifunctional enzyme</keyword>
<dbReference type="PROSITE" id="PS51747">
    <property type="entry name" value="CYT_DCMP_DEAMINASES_2"/>
    <property type="match status" value="1"/>
</dbReference>
<dbReference type="InterPro" id="IPR002734">
    <property type="entry name" value="RibDG_C"/>
</dbReference>
<accession>A0A939EP68</accession>
<feature type="binding site" evidence="15">
    <location>
        <position position="93"/>
    </location>
    <ligand>
        <name>Zn(2+)</name>
        <dbReference type="ChEBI" id="CHEBI:29105"/>
        <note>catalytic</note>
    </ligand>
</feature>
<feature type="active site" description="Proton donor" evidence="13">
    <location>
        <position position="61"/>
    </location>
</feature>
<evidence type="ECO:0000256" key="11">
    <source>
        <dbReference type="ARBA" id="ARBA00023268"/>
    </source>
</evidence>
<keyword evidence="8 12" id="KW-0862">Zinc</keyword>
<gene>
    <name evidence="17" type="primary">ribD</name>
    <name evidence="17" type="ORF">J0X15_12210</name>
</gene>
<dbReference type="Pfam" id="PF01872">
    <property type="entry name" value="RibD_C"/>
    <property type="match status" value="1"/>
</dbReference>
<dbReference type="SUPFAM" id="SSF53927">
    <property type="entry name" value="Cytidine deaminase-like"/>
    <property type="match status" value="1"/>
</dbReference>
<reference evidence="17" key="1">
    <citation type="submission" date="2021-03" db="EMBL/GenBank/DDBJ databases">
        <title>Roseibium sp. CAU 1637 isolated from Incheon.</title>
        <authorList>
            <person name="Kim W."/>
        </authorList>
    </citation>
    <scope>NUCLEOTIDE SEQUENCE</scope>
    <source>
        <strain evidence="17">CAU 1637</strain>
    </source>
</reference>
<feature type="binding site" evidence="14">
    <location>
        <position position="163"/>
    </location>
    <ligand>
        <name>NADP(+)</name>
        <dbReference type="ChEBI" id="CHEBI:58349"/>
    </ligand>
</feature>
<evidence type="ECO:0000256" key="4">
    <source>
        <dbReference type="ARBA" id="ARBA00005259"/>
    </source>
</evidence>
<dbReference type="Gene3D" id="3.40.140.10">
    <property type="entry name" value="Cytidine Deaminase, domain 2"/>
    <property type="match status" value="1"/>
</dbReference>
<evidence type="ECO:0000256" key="10">
    <source>
        <dbReference type="ARBA" id="ARBA00023002"/>
    </source>
</evidence>
<dbReference type="PANTHER" id="PTHR38011:SF7">
    <property type="entry name" value="2,5-DIAMINO-6-RIBOSYLAMINO-4(3H)-PYRIMIDINONE 5'-PHOSPHATE REDUCTASE"/>
    <property type="match status" value="1"/>
</dbReference>
<dbReference type="EC" id="1.1.1.193" evidence="12"/>